<dbReference type="AlphaFoldDB" id="A0A814J4S4"/>
<protein>
    <recommendedName>
        <fullName evidence="1">Putative auto-transporter adhesin head GIN domain-containing protein</fullName>
    </recommendedName>
</protein>
<evidence type="ECO:0000313" key="3">
    <source>
        <dbReference type="EMBL" id="CAF1032356.1"/>
    </source>
</evidence>
<reference evidence="3" key="1">
    <citation type="submission" date="2021-02" db="EMBL/GenBank/DDBJ databases">
        <authorList>
            <person name="Nowell W R."/>
        </authorList>
    </citation>
    <scope>NUCLEOTIDE SEQUENCE</scope>
</reference>
<comment type="caution">
    <text evidence="3">The sequence shown here is derived from an EMBL/GenBank/DDBJ whole genome shotgun (WGS) entry which is preliminary data.</text>
</comment>
<accession>A0A814J4S4</accession>
<dbReference type="Proteomes" id="UP000677228">
    <property type="component" value="Unassembled WGS sequence"/>
</dbReference>
<dbReference type="Proteomes" id="UP000663829">
    <property type="component" value="Unassembled WGS sequence"/>
</dbReference>
<dbReference type="EMBL" id="CAJNOQ010003845">
    <property type="protein sequence ID" value="CAF1032356.1"/>
    <property type="molecule type" value="Genomic_DNA"/>
</dbReference>
<gene>
    <name evidence="3" type="ORF">GPM918_LOCUS15345</name>
    <name evidence="2" type="ORF">OVA965_LOCUS5758</name>
    <name evidence="5" type="ORF">SRO942_LOCUS15345</name>
    <name evidence="4" type="ORF">TMI583_LOCUS5755</name>
</gene>
<keyword evidence="6" id="KW-1185">Reference proteome</keyword>
<evidence type="ECO:0000313" key="2">
    <source>
        <dbReference type="EMBL" id="CAF0823254.1"/>
    </source>
</evidence>
<sequence>MLSACTTSVDLNLDVPRLKALFYSTGKSILSGSCDVANIKSNGVSDVIASDLVAKVVNVATSGIGTVKVLCVDECNIRADSISTVYYRGPIKREQTNGLAKIKQW</sequence>
<proteinExistence type="predicted"/>
<evidence type="ECO:0000313" key="6">
    <source>
        <dbReference type="Proteomes" id="UP000663829"/>
    </source>
</evidence>
<evidence type="ECO:0000259" key="1">
    <source>
        <dbReference type="Pfam" id="PF10988"/>
    </source>
</evidence>
<evidence type="ECO:0000313" key="5">
    <source>
        <dbReference type="EMBL" id="CAF3803122.1"/>
    </source>
</evidence>
<organism evidence="3 6">
    <name type="scientific">Didymodactylos carnosus</name>
    <dbReference type="NCBI Taxonomy" id="1234261"/>
    <lineage>
        <taxon>Eukaryota</taxon>
        <taxon>Metazoa</taxon>
        <taxon>Spiralia</taxon>
        <taxon>Gnathifera</taxon>
        <taxon>Rotifera</taxon>
        <taxon>Eurotatoria</taxon>
        <taxon>Bdelloidea</taxon>
        <taxon>Philodinida</taxon>
        <taxon>Philodinidae</taxon>
        <taxon>Didymodactylos</taxon>
    </lineage>
</organism>
<dbReference type="Proteomes" id="UP000682733">
    <property type="component" value="Unassembled WGS sequence"/>
</dbReference>
<name>A0A814J4S4_9BILA</name>
<dbReference type="Gene3D" id="2.160.20.120">
    <property type="match status" value="1"/>
</dbReference>
<dbReference type="Pfam" id="PF10988">
    <property type="entry name" value="DUF2807"/>
    <property type="match status" value="1"/>
</dbReference>
<dbReference type="Proteomes" id="UP000681722">
    <property type="component" value="Unassembled WGS sequence"/>
</dbReference>
<dbReference type="EMBL" id="CAJNOK010001654">
    <property type="protein sequence ID" value="CAF0823254.1"/>
    <property type="molecule type" value="Genomic_DNA"/>
</dbReference>
<dbReference type="EMBL" id="CAJOBC010003845">
    <property type="protein sequence ID" value="CAF3803122.1"/>
    <property type="molecule type" value="Genomic_DNA"/>
</dbReference>
<dbReference type="InterPro" id="IPR021255">
    <property type="entry name" value="DUF2807"/>
</dbReference>
<dbReference type="EMBL" id="CAJOBA010001654">
    <property type="protein sequence ID" value="CAF3607592.1"/>
    <property type="molecule type" value="Genomic_DNA"/>
</dbReference>
<feature type="domain" description="Putative auto-transporter adhesin head GIN" evidence="1">
    <location>
        <begin position="8"/>
        <end position="89"/>
    </location>
</feature>
<evidence type="ECO:0000313" key="4">
    <source>
        <dbReference type="EMBL" id="CAF3607592.1"/>
    </source>
</evidence>